<name>A0ACB8QAS4_9AGAM</name>
<dbReference type="Proteomes" id="UP000814128">
    <property type="component" value="Unassembled WGS sequence"/>
</dbReference>
<gene>
    <name evidence="1" type="ORF">K488DRAFT_80559</name>
</gene>
<reference evidence="1" key="1">
    <citation type="submission" date="2021-02" db="EMBL/GenBank/DDBJ databases">
        <authorList>
            <consortium name="DOE Joint Genome Institute"/>
            <person name="Ahrendt S."/>
            <person name="Looney B.P."/>
            <person name="Miyauchi S."/>
            <person name="Morin E."/>
            <person name="Drula E."/>
            <person name="Courty P.E."/>
            <person name="Chicoki N."/>
            <person name="Fauchery L."/>
            <person name="Kohler A."/>
            <person name="Kuo A."/>
            <person name="Labutti K."/>
            <person name="Pangilinan J."/>
            <person name="Lipzen A."/>
            <person name="Riley R."/>
            <person name="Andreopoulos W."/>
            <person name="He G."/>
            <person name="Johnson J."/>
            <person name="Barry K.W."/>
            <person name="Grigoriev I.V."/>
            <person name="Nagy L."/>
            <person name="Hibbett D."/>
            <person name="Henrissat B."/>
            <person name="Matheny P.B."/>
            <person name="Labbe J."/>
            <person name="Martin F."/>
        </authorList>
    </citation>
    <scope>NUCLEOTIDE SEQUENCE</scope>
    <source>
        <strain evidence="1">EC-137</strain>
    </source>
</reference>
<dbReference type="EMBL" id="MU273730">
    <property type="protein sequence ID" value="KAI0028700.1"/>
    <property type="molecule type" value="Genomic_DNA"/>
</dbReference>
<proteinExistence type="predicted"/>
<protein>
    <submittedName>
        <fullName evidence="1">Cytochrome P450</fullName>
    </submittedName>
</protein>
<keyword evidence="2" id="KW-1185">Reference proteome</keyword>
<organism evidence="1 2">
    <name type="scientific">Vararia minispora EC-137</name>
    <dbReference type="NCBI Taxonomy" id="1314806"/>
    <lineage>
        <taxon>Eukaryota</taxon>
        <taxon>Fungi</taxon>
        <taxon>Dikarya</taxon>
        <taxon>Basidiomycota</taxon>
        <taxon>Agaricomycotina</taxon>
        <taxon>Agaricomycetes</taxon>
        <taxon>Russulales</taxon>
        <taxon>Lachnocladiaceae</taxon>
        <taxon>Vararia</taxon>
    </lineage>
</organism>
<evidence type="ECO:0000313" key="1">
    <source>
        <dbReference type="EMBL" id="KAI0028700.1"/>
    </source>
</evidence>
<evidence type="ECO:0000313" key="2">
    <source>
        <dbReference type="Proteomes" id="UP000814128"/>
    </source>
</evidence>
<comment type="caution">
    <text evidence="1">The sequence shown here is derived from an EMBL/GenBank/DDBJ whole genome shotgun (WGS) entry which is preliminary data.</text>
</comment>
<sequence>MFHVLALAAATVAYRVSPLHPLARFPGPAIHRCTSLKNAWVTSTGRRHLYIDALHQQYGRIVRIGPDALSINDSTAVGPIYAAANAMDKNASYTFGGAKGKGLFFMKEREEHNFRRRMWAGAFSEAKEWFEVLERRTLELQEVLQSRADADKCGVVDLRQALCHWTYDVMGDITFGNSSQVNMLRDGDPEDVILTGHLATIVLEVVGEIPSLFSLLWYLPAGEKMRALEQRAARWMAQRAAADPLDARQDIASYLLEKDESTGATLLGPDDLTADAILAVQAGSDTPAGILTYLFFFLLWHPNVHALLYRELFAAFPTADAPLLPRTLATLPYLDAVITETLRLGAPFHGLPRVVPPAGAALAGEFVPPGTTVSVPSWSRHLDPAHFGPDPLIFRPERWLDGSADRAALMTFSFGPFGCIGKPLAIAELQVCLVRTVLTYELAFAPSFDIAAFRAGALNIRTPVFRHPLRIMLSKRV</sequence>
<accession>A0ACB8QAS4</accession>
<reference evidence="1" key="2">
    <citation type="journal article" date="2022" name="New Phytol.">
        <title>Evolutionary transition to the ectomycorrhizal habit in the genomes of a hyperdiverse lineage of mushroom-forming fungi.</title>
        <authorList>
            <person name="Looney B."/>
            <person name="Miyauchi S."/>
            <person name="Morin E."/>
            <person name="Drula E."/>
            <person name="Courty P.E."/>
            <person name="Kohler A."/>
            <person name="Kuo A."/>
            <person name="LaButti K."/>
            <person name="Pangilinan J."/>
            <person name="Lipzen A."/>
            <person name="Riley R."/>
            <person name="Andreopoulos W."/>
            <person name="He G."/>
            <person name="Johnson J."/>
            <person name="Nolan M."/>
            <person name="Tritt A."/>
            <person name="Barry K.W."/>
            <person name="Grigoriev I.V."/>
            <person name="Nagy L.G."/>
            <person name="Hibbett D."/>
            <person name="Henrissat B."/>
            <person name="Matheny P.B."/>
            <person name="Labbe J."/>
            <person name="Martin F.M."/>
        </authorList>
    </citation>
    <scope>NUCLEOTIDE SEQUENCE</scope>
    <source>
        <strain evidence="1">EC-137</strain>
    </source>
</reference>